<comment type="caution">
    <text evidence="1">The sequence shown here is derived from an EMBL/GenBank/DDBJ whole genome shotgun (WGS) entry which is preliminary data.</text>
</comment>
<evidence type="ECO:0000313" key="2">
    <source>
        <dbReference type="Proteomes" id="UP000257144"/>
    </source>
</evidence>
<organism evidence="1 2">
    <name type="scientific">Neobacillus piezotolerans</name>
    <dbReference type="NCBI Taxonomy" id="2259171"/>
    <lineage>
        <taxon>Bacteria</taxon>
        <taxon>Bacillati</taxon>
        <taxon>Bacillota</taxon>
        <taxon>Bacilli</taxon>
        <taxon>Bacillales</taxon>
        <taxon>Bacillaceae</taxon>
        <taxon>Neobacillus</taxon>
    </lineage>
</organism>
<dbReference type="Pfam" id="PF11588">
    <property type="entry name" value="DUF3243"/>
    <property type="match status" value="1"/>
</dbReference>
<dbReference type="Gene3D" id="1.10.760.20">
    <property type="entry name" value="Protein of unknown function DUF3243"/>
    <property type="match status" value="1"/>
</dbReference>
<dbReference type="RefSeq" id="WP_115450729.1">
    <property type="nucleotide sequence ID" value="NZ_QNQT01000001.1"/>
</dbReference>
<reference evidence="1 2" key="1">
    <citation type="submission" date="2018-07" db="EMBL/GenBank/DDBJ databases">
        <title>Bacillus sp. YLB-04 draft genome sequence.</title>
        <authorList>
            <person name="Yu L."/>
            <person name="Tang X."/>
        </authorList>
    </citation>
    <scope>NUCLEOTIDE SEQUENCE [LARGE SCALE GENOMIC DNA]</scope>
    <source>
        <strain evidence="1 2">YLB-04</strain>
    </source>
</reference>
<accession>A0A3D8GWI5</accession>
<keyword evidence="2" id="KW-1185">Reference proteome</keyword>
<evidence type="ECO:0000313" key="1">
    <source>
        <dbReference type="EMBL" id="RDU38814.1"/>
    </source>
</evidence>
<dbReference type="InterPro" id="IPR021637">
    <property type="entry name" value="DUF3243"/>
</dbReference>
<dbReference type="AlphaFoldDB" id="A0A3D8GWI5"/>
<dbReference type="EMBL" id="QNQT01000001">
    <property type="protein sequence ID" value="RDU38814.1"/>
    <property type="molecule type" value="Genomic_DNA"/>
</dbReference>
<dbReference type="OrthoDB" id="2418090at2"/>
<dbReference type="Proteomes" id="UP000257144">
    <property type="component" value="Unassembled WGS sequence"/>
</dbReference>
<dbReference type="InterPro" id="IPR038292">
    <property type="entry name" value="YmfJ/YflH_sf"/>
</dbReference>
<sequence length="110" mass="12905">MEKDHAVHKDGDFEPSKVDEVVDRIDEGKMYDKLQDFNEFRSYLSKRIELGKRIGMDEEELAVAAQKVANYLAKNAEPQNREEALLMELWQVGNDQERHMLAHMLIKWAE</sequence>
<proteinExistence type="predicted"/>
<protein>
    <submittedName>
        <fullName evidence="1">DUF3243 domain-containing protein</fullName>
    </submittedName>
</protein>
<gene>
    <name evidence="1" type="ORF">DRW41_04445</name>
</gene>
<name>A0A3D8GWI5_9BACI</name>